<dbReference type="PANTHER" id="PTHR24366">
    <property type="entry name" value="IG(IMMUNOGLOBULIN) AND LRR(LEUCINE RICH REPEAT) DOMAINS"/>
    <property type="match status" value="1"/>
</dbReference>
<dbReference type="SMART" id="SM00369">
    <property type="entry name" value="LRR_TYP"/>
    <property type="match status" value="4"/>
</dbReference>
<accession>T1K0A0</accession>
<dbReference type="Proteomes" id="UP000015104">
    <property type="component" value="Unassembled WGS sequence"/>
</dbReference>
<dbReference type="HOGENOM" id="CLU_732216_0_0_1"/>
<protein>
    <recommendedName>
        <fullName evidence="6">LRRCT domain-containing protein</fullName>
    </recommendedName>
</protein>
<organism evidence="4 5">
    <name type="scientific">Tetranychus urticae</name>
    <name type="common">Two-spotted spider mite</name>
    <dbReference type="NCBI Taxonomy" id="32264"/>
    <lineage>
        <taxon>Eukaryota</taxon>
        <taxon>Metazoa</taxon>
        <taxon>Ecdysozoa</taxon>
        <taxon>Arthropoda</taxon>
        <taxon>Chelicerata</taxon>
        <taxon>Arachnida</taxon>
        <taxon>Acari</taxon>
        <taxon>Acariformes</taxon>
        <taxon>Trombidiformes</taxon>
        <taxon>Prostigmata</taxon>
        <taxon>Eleutherengona</taxon>
        <taxon>Raphignathae</taxon>
        <taxon>Tetranychoidea</taxon>
        <taxon>Tetranychidae</taxon>
        <taxon>Tetranychus</taxon>
    </lineage>
</organism>
<dbReference type="Pfam" id="PF13855">
    <property type="entry name" value="LRR_8"/>
    <property type="match status" value="1"/>
</dbReference>
<proteinExistence type="predicted"/>
<evidence type="ECO:0008006" key="6">
    <source>
        <dbReference type="Google" id="ProtNLM"/>
    </source>
</evidence>
<keyword evidence="1" id="KW-0433">Leucine-rich repeat</keyword>
<evidence type="ECO:0000256" key="2">
    <source>
        <dbReference type="ARBA" id="ARBA00022737"/>
    </source>
</evidence>
<reference evidence="5" key="1">
    <citation type="submission" date="2011-08" db="EMBL/GenBank/DDBJ databases">
        <authorList>
            <person name="Rombauts S."/>
        </authorList>
    </citation>
    <scope>NUCLEOTIDE SEQUENCE</scope>
    <source>
        <strain evidence="5">London</strain>
    </source>
</reference>
<evidence type="ECO:0000313" key="5">
    <source>
        <dbReference type="Proteomes" id="UP000015104"/>
    </source>
</evidence>
<dbReference type="AlphaFoldDB" id="T1K0A0"/>
<keyword evidence="3" id="KW-0732">Signal</keyword>
<reference evidence="4" key="2">
    <citation type="submission" date="2015-06" db="UniProtKB">
        <authorList>
            <consortium name="EnsemblMetazoa"/>
        </authorList>
    </citation>
    <scope>IDENTIFICATION</scope>
</reference>
<dbReference type="InterPro" id="IPR032675">
    <property type="entry name" value="LRR_dom_sf"/>
</dbReference>
<dbReference type="InterPro" id="IPR003591">
    <property type="entry name" value="Leu-rich_rpt_typical-subtyp"/>
</dbReference>
<keyword evidence="2" id="KW-0677">Repeat</keyword>
<dbReference type="InterPro" id="IPR001611">
    <property type="entry name" value="Leu-rich_rpt"/>
</dbReference>
<dbReference type="SUPFAM" id="SSF52058">
    <property type="entry name" value="L domain-like"/>
    <property type="match status" value="1"/>
</dbReference>
<evidence type="ECO:0000256" key="3">
    <source>
        <dbReference type="SAM" id="SignalP"/>
    </source>
</evidence>
<dbReference type="EnsemblMetazoa" id="tetur03g06950.1">
    <property type="protein sequence ID" value="tetur03g06950.1"/>
    <property type="gene ID" value="tetur03g06950"/>
</dbReference>
<dbReference type="STRING" id="32264.T1K0A0"/>
<feature type="chain" id="PRO_5004580150" description="LRRCT domain-containing protein" evidence="3">
    <location>
        <begin position="22"/>
        <end position="378"/>
    </location>
</feature>
<feature type="signal peptide" evidence="3">
    <location>
        <begin position="1"/>
        <end position="21"/>
    </location>
</feature>
<sequence>MKLSIYLHFLIAVVSLGRVNCSWSLRQLLDQQHWINLSSWFDPINTYTTYLNPIPIPIFAIYPPLPYHLPFPSALPQPDPSAQSPLSTSTPDETTRFFASQTSNLDLPIGNIVKALDYPSLGRLSLLNVSIDLSQPLTSKPIQHLRLVKVAWPSSLEPFSVNSLRYSLRRLEIISSGLTSFPFSFISSNYYLLKDIDLRYNSFQSIPDFAFSFNSALETIDLSHNDISYLGSYAFAQLPNLRQLILSHNKLKVVNNYALAANHNVNRNNLLIDLTYNKMFHLATGTFDNQTPTYLDLRHNSLVSLDQTVFLDLIKRMSMQPEGQINVTDNSFQCTCKRTRWLVELRKEEKTVIQGFTCKFTAGNDKDLLSLTLNDINC</sequence>
<dbReference type="Gene3D" id="3.80.10.10">
    <property type="entry name" value="Ribonuclease Inhibitor"/>
    <property type="match status" value="2"/>
</dbReference>
<dbReference type="PROSITE" id="PS51450">
    <property type="entry name" value="LRR"/>
    <property type="match status" value="1"/>
</dbReference>
<dbReference type="PANTHER" id="PTHR24366:SF96">
    <property type="entry name" value="LEUCINE RICH REPEAT CONTAINING 53"/>
    <property type="match status" value="1"/>
</dbReference>
<evidence type="ECO:0000256" key="1">
    <source>
        <dbReference type="ARBA" id="ARBA00022614"/>
    </source>
</evidence>
<keyword evidence="5" id="KW-1185">Reference proteome</keyword>
<evidence type="ECO:0000313" key="4">
    <source>
        <dbReference type="EnsemblMetazoa" id="tetur03g06950.1"/>
    </source>
</evidence>
<dbReference type="EMBL" id="CAEY01001135">
    <property type="status" value="NOT_ANNOTATED_CDS"/>
    <property type="molecule type" value="Genomic_DNA"/>
</dbReference>
<name>T1K0A0_TETUR</name>